<evidence type="ECO:0000313" key="1">
    <source>
        <dbReference type="EMBL" id="WMV41538.1"/>
    </source>
</evidence>
<keyword evidence="2" id="KW-1185">Reference proteome</keyword>
<accession>A0AAF0ZKZ0</accession>
<dbReference type="AlphaFoldDB" id="A0AAF0ZKZ0"/>
<dbReference type="EMBL" id="CP133619">
    <property type="protein sequence ID" value="WMV41538.1"/>
    <property type="molecule type" value="Genomic_DNA"/>
</dbReference>
<proteinExistence type="predicted"/>
<evidence type="ECO:0000313" key="2">
    <source>
        <dbReference type="Proteomes" id="UP001234989"/>
    </source>
</evidence>
<reference evidence="1" key="1">
    <citation type="submission" date="2023-08" db="EMBL/GenBank/DDBJ databases">
        <title>A de novo genome assembly of Solanum verrucosum Schlechtendal, a Mexican diploid species geographically isolated from the other diploid A-genome species in potato relatives.</title>
        <authorList>
            <person name="Hosaka K."/>
        </authorList>
    </citation>
    <scope>NUCLEOTIDE SEQUENCE</scope>
    <source>
        <tissue evidence="1">Young leaves</tissue>
    </source>
</reference>
<sequence>MMTQMDLLSNHIMGSGSKVVHAIRVNGVNPDEAQFEAMYNEEAHFLTNQGGGFRLNYPRMGGNQG</sequence>
<dbReference type="Proteomes" id="UP001234989">
    <property type="component" value="Chromosome 8"/>
</dbReference>
<name>A0AAF0ZKZ0_SOLVR</name>
<protein>
    <submittedName>
        <fullName evidence="1">Uncharacterized protein</fullName>
    </submittedName>
</protein>
<organism evidence="1 2">
    <name type="scientific">Solanum verrucosum</name>
    <dbReference type="NCBI Taxonomy" id="315347"/>
    <lineage>
        <taxon>Eukaryota</taxon>
        <taxon>Viridiplantae</taxon>
        <taxon>Streptophyta</taxon>
        <taxon>Embryophyta</taxon>
        <taxon>Tracheophyta</taxon>
        <taxon>Spermatophyta</taxon>
        <taxon>Magnoliopsida</taxon>
        <taxon>eudicotyledons</taxon>
        <taxon>Gunneridae</taxon>
        <taxon>Pentapetalae</taxon>
        <taxon>asterids</taxon>
        <taxon>lamiids</taxon>
        <taxon>Solanales</taxon>
        <taxon>Solanaceae</taxon>
        <taxon>Solanoideae</taxon>
        <taxon>Solaneae</taxon>
        <taxon>Solanum</taxon>
    </lineage>
</organism>
<gene>
    <name evidence="1" type="ORF">MTR67_034923</name>
</gene>